<protein>
    <submittedName>
        <fullName evidence="2">Potential glycerophosphoinositol permease</fullName>
    </submittedName>
</protein>
<evidence type="ECO:0000256" key="1">
    <source>
        <dbReference type="SAM" id="SignalP"/>
    </source>
</evidence>
<dbReference type="EMBL" id="DF238776">
    <property type="protein sequence ID" value="GAC93405.1"/>
    <property type="molecule type" value="Genomic_DNA"/>
</dbReference>
<keyword evidence="3" id="KW-1185">Reference proteome</keyword>
<feature type="signal peptide" evidence="1">
    <location>
        <begin position="1"/>
        <end position="20"/>
    </location>
</feature>
<dbReference type="OrthoDB" id="10486184at2759"/>
<organism evidence="2 3">
    <name type="scientific">Pseudozyma hubeiensis (strain SY62)</name>
    <name type="common">Yeast</name>
    <dbReference type="NCBI Taxonomy" id="1305764"/>
    <lineage>
        <taxon>Eukaryota</taxon>
        <taxon>Fungi</taxon>
        <taxon>Dikarya</taxon>
        <taxon>Basidiomycota</taxon>
        <taxon>Ustilaginomycotina</taxon>
        <taxon>Ustilaginomycetes</taxon>
        <taxon>Ustilaginales</taxon>
        <taxon>Ustilaginaceae</taxon>
        <taxon>Pseudozyma</taxon>
    </lineage>
</organism>
<dbReference type="GeneID" id="24106271"/>
<dbReference type="RefSeq" id="XP_012186992.1">
    <property type="nucleotide sequence ID" value="XM_012331602.1"/>
</dbReference>
<dbReference type="Proteomes" id="UP000014071">
    <property type="component" value="Unassembled WGS sequence"/>
</dbReference>
<name>R9P5P1_PSEHS</name>
<proteinExistence type="predicted"/>
<evidence type="ECO:0000313" key="2">
    <source>
        <dbReference type="EMBL" id="GAC93405.1"/>
    </source>
</evidence>
<gene>
    <name evidence="2" type="ORF">PHSY_000970</name>
</gene>
<evidence type="ECO:0000313" key="3">
    <source>
        <dbReference type="Proteomes" id="UP000014071"/>
    </source>
</evidence>
<feature type="chain" id="PRO_5004487725" evidence="1">
    <location>
        <begin position="21"/>
        <end position="243"/>
    </location>
</feature>
<keyword evidence="1" id="KW-0732">Signal</keyword>
<dbReference type="HOGENOM" id="CLU_1142993_0_0_1"/>
<accession>R9P5P1</accession>
<sequence>MKFSILTLLPAILLASNTFATRVTSHHAPSRRDNRTTCTQEMVSDFWAYSKPPHASAVVCYRSDSDRVIRDTSADHYKYIASRYCTEFSFLQDSDVERLCFDVNSRDRSLSDTDSSYGTAGLWFIYDFIVFPLGLFSGTTISIVIKKPTLLNIAEREQFPSHLGSCQGNVFVYPETKGALYEANGETRSAQQAGCLLMKPTHAHCQSFKMPISSTPPETTQCRCMKVQPTIPVKCKIPLMQSK</sequence>
<dbReference type="AlphaFoldDB" id="R9P5P1"/>
<reference evidence="3" key="1">
    <citation type="journal article" date="2013" name="Genome Announc.">
        <title>Draft genome sequence of the basidiomycetous yeast-like fungus Pseudozyma hubeiensis SY62, which produces an abundant amount of the biosurfactant mannosylerythritol lipids.</title>
        <authorList>
            <person name="Konishi M."/>
            <person name="Hatada Y."/>
            <person name="Horiuchi J."/>
        </authorList>
    </citation>
    <scope>NUCLEOTIDE SEQUENCE [LARGE SCALE GENOMIC DNA]</scope>
    <source>
        <strain evidence="3">SY62</strain>
    </source>
</reference>